<dbReference type="GO" id="GO:0003723">
    <property type="term" value="F:RNA binding"/>
    <property type="evidence" value="ECO:0007669"/>
    <property type="project" value="InterPro"/>
</dbReference>
<dbReference type="Gene3D" id="3.30.1330.30">
    <property type="match status" value="1"/>
</dbReference>
<evidence type="ECO:0000256" key="2">
    <source>
        <dbReference type="ARBA" id="ARBA00022603"/>
    </source>
</evidence>
<keyword evidence="3 5" id="KW-0808">Transferase</keyword>
<proteinExistence type="inferred from homology"/>
<evidence type="ECO:0000256" key="1">
    <source>
        <dbReference type="ARBA" id="ARBA00007228"/>
    </source>
</evidence>
<dbReference type="Gene3D" id="3.40.1280.10">
    <property type="match status" value="1"/>
</dbReference>
<dbReference type="RefSeq" id="WP_006306104.1">
    <property type="nucleotide sequence ID" value="NZ_GL892076.1"/>
</dbReference>
<dbReference type="AlphaFoldDB" id="F5RLN6"/>
<keyword evidence="6" id="KW-1185">Reference proteome</keyword>
<evidence type="ECO:0000259" key="4">
    <source>
        <dbReference type="SMART" id="SM00967"/>
    </source>
</evidence>
<organism evidence="5 6">
    <name type="scientific">Centipeda periodontii DSM 2778</name>
    <dbReference type="NCBI Taxonomy" id="888060"/>
    <lineage>
        <taxon>Bacteria</taxon>
        <taxon>Bacillati</taxon>
        <taxon>Bacillota</taxon>
        <taxon>Negativicutes</taxon>
        <taxon>Selenomonadales</taxon>
        <taxon>Selenomonadaceae</taxon>
        <taxon>Centipeda</taxon>
    </lineage>
</organism>
<dbReference type="InterPro" id="IPR029026">
    <property type="entry name" value="tRNA_m1G_MTases_N"/>
</dbReference>
<dbReference type="STRING" id="888060.HMPREF9081_1172"/>
<dbReference type="eggNOG" id="COG0566">
    <property type="taxonomic scope" value="Bacteria"/>
</dbReference>
<dbReference type="OrthoDB" id="9794400at2"/>
<dbReference type="GO" id="GO:0005737">
    <property type="term" value="C:cytoplasm"/>
    <property type="evidence" value="ECO:0007669"/>
    <property type="project" value="UniProtKB-ARBA"/>
</dbReference>
<reference evidence="5 6" key="1">
    <citation type="submission" date="2011-04" db="EMBL/GenBank/DDBJ databases">
        <authorList>
            <person name="Muzny D."/>
            <person name="Qin X."/>
            <person name="Deng J."/>
            <person name="Jiang H."/>
            <person name="Liu Y."/>
            <person name="Qu J."/>
            <person name="Song X.-Z."/>
            <person name="Zhang L."/>
            <person name="Thornton R."/>
            <person name="Coyle M."/>
            <person name="Francisco L."/>
            <person name="Jackson L."/>
            <person name="Javaid M."/>
            <person name="Korchina V."/>
            <person name="Kovar C."/>
            <person name="Mata R."/>
            <person name="Mathew T."/>
            <person name="Ngo R."/>
            <person name="Nguyen L."/>
            <person name="Nguyen N."/>
            <person name="Okwuonu G."/>
            <person name="Ongeri F."/>
            <person name="Pham C."/>
            <person name="Simmons D."/>
            <person name="Wilczek-Boney K."/>
            <person name="Hale W."/>
            <person name="Jakkamsetti A."/>
            <person name="Pham P."/>
            <person name="Ruth R."/>
            <person name="San Lucas F."/>
            <person name="Warren J."/>
            <person name="Zhang J."/>
            <person name="Zhao Z."/>
            <person name="Zhou C."/>
            <person name="Zhu D."/>
            <person name="Lee S."/>
            <person name="Bess C."/>
            <person name="Blankenburg K."/>
            <person name="Forbes L."/>
            <person name="Fu Q."/>
            <person name="Gubbala S."/>
            <person name="Hirani K."/>
            <person name="Jayaseelan J.C."/>
            <person name="Lara F."/>
            <person name="Munidasa M."/>
            <person name="Palculict T."/>
            <person name="Patil S."/>
            <person name="Pu L.-L."/>
            <person name="Saada N."/>
            <person name="Tang L."/>
            <person name="Weissenberger G."/>
            <person name="Zhu Y."/>
            <person name="Hemphill L."/>
            <person name="Shang Y."/>
            <person name="Youmans B."/>
            <person name="Ayvaz T."/>
            <person name="Ross M."/>
            <person name="Santibanez J."/>
            <person name="Aqrawi P."/>
            <person name="Gross S."/>
            <person name="Joshi V."/>
            <person name="Fowler G."/>
            <person name="Nazareth L."/>
            <person name="Reid J."/>
            <person name="Worley K."/>
            <person name="Petrosino J."/>
            <person name="Highlander S."/>
            <person name="Gibbs R."/>
        </authorList>
    </citation>
    <scope>NUCLEOTIDE SEQUENCE [LARGE SCALE GENOMIC DNA]</scope>
    <source>
        <strain evidence="5 6">DSM 2778</strain>
    </source>
</reference>
<dbReference type="GO" id="GO:0008173">
    <property type="term" value="F:RNA methyltransferase activity"/>
    <property type="evidence" value="ECO:0007669"/>
    <property type="project" value="InterPro"/>
</dbReference>
<dbReference type="Pfam" id="PF00588">
    <property type="entry name" value="SpoU_methylase"/>
    <property type="match status" value="1"/>
</dbReference>
<dbReference type="EMBL" id="AFHQ01000031">
    <property type="protein sequence ID" value="EGK60085.1"/>
    <property type="molecule type" value="Genomic_DNA"/>
</dbReference>
<dbReference type="SUPFAM" id="SSF75217">
    <property type="entry name" value="alpha/beta knot"/>
    <property type="match status" value="1"/>
</dbReference>
<sequence>MKNIQTITSKENTVIRLTHAIVHTQRRAAKEGLFIVEGLRLAEMAAASDWRIRHALVTERAMTGERVRVLIDTLVERSVPVALVTESLFSSVSQTDTPQGILLVMERRKTSLELLHSGVQTAESPLYIALDRVQDPGNVGTILRTSDAVGASGVILLRGCADVYSSKVVRATMGSLFHVPFALEVTAEELIHFAEHEGLAFLAAACNAGASTYFAADLRRSMLIVLGNEANGVSEELLRVAKHIHIPMRGAAESLNVATAATALLYEALRQRLYA</sequence>
<dbReference type="PANTHER" id="PTHR43191">
    <property type="entry name" value="RRNA METHYLTRANSFERASE 3"/>
    <property type="match status" value="1"/>
</dbReference>
<accession>F5RLN6</accession>
<protein>
    <submittedName>
        <fullName evidence="5">rRNA methylase</fullName>
        <ecNumber evidence="5">2.1.1.-</ecNumber>
    </submittedName>
</protein>
<dbReference type="InterPro" id="IPR029028">
    <property type="entry name" value="Alpha/beta_knot_MTases"/>
</dbReference>
<dbReference type="EC" id="2.1.1.-" evidence="5"/>
<gene>
    <name evidence="5" type="ORF">HMPREF9081_1172</name>
</gene>
<dbReference type="HOGENOM" id="CLU_021322_3_2_9"/>
<dbReference type="InterPro" id="IPR053888">
    <property type="entry name" value="MRM3-like_sub_bind"/>
</dbReference>
<evidence type="ECO:0000313" key="6">
    <source>
        <dbReference type="Proteomes" id="UP000004067"/>
    </source>
</evidence>
<evidence type="ECO:0000313" key="5">
    <source>
        <dbReference type="EMBL" id="EGK60085.1"/>
    </source>
</evidence>
<keyword evidence="2 5" id="KW-0489">Methyltransferase</keyword>
<dbReference type="GO" id="GO:0032259">
    <property type="term" value="P:methylation"/>
    <property type="evidence" value="ECO:0007669"/>
    <property type="project" value="UniProtKB-KW"/>
</dbReference>
<dbReference type="GO" id="GO:0006396">
    <property type="term" value="P:RNA processing"/>
    <property type="evidence" value="ECO:0007669"/>
    <property type="project" value="InterPro"/>
</dbReference>
<dbReference type="InterPro" id="IPR051259">
    <property type="entry name" value="rRNA_Methyltransferase"/>
</dbReference>
<comment type="similarity">
    <text evidence="1">Belongs to the class IV-like SAM-binding methyltransferase superfamily. RNA methyltransferase TrmH family.</text>
</comment>
<dbReference type="Proteomes" id="UP000004067">
    <property type="component" value="Unassembled WGS sequence"/>
</dbReference>
<name>F5RLN6_9FIRM</name>
<dbReference type="PANTHER" id="PTHR43191:SF2">
    <property type="entry name" value="RRNA METHYLTRANSFERASE 3, MITOCHONDRIAL"/>
    <property type="match status" value="1"/>
</dbReference>
<dbReference type="InterPro" id="IPR013123">
    <property type="entry name" value="SpoU_subst-bd"/>
</dbReference>
<dbReference type="Pfam" id="PF22435">
    <property type="entry name" value="MRM3-like_sub_bind"/>
    <property type="match status" value="1"/>
</dbReference>
<feature type="domain" description="RNA 2-O ribose methyltransferase substrate binding" evidence="4">
    <location>
        <begin position="35"/>
        <end position="111"/>
    </location>
</feature>
<dbReference type="InterPro" id="IPR029064">
    <property type="entry name" value="Ribosomal_eL30-like_sf"/>
</dbReference>
<dbReference type="SUPFAM" id="SSF55315">
    <property type="entry name" value="L30e-like"/>
    <property type="match status" value="1"/>
</dbReference>
<comment type="caution">
    <text evidence="5">The sequence shown here is derived from an EMBL/GenBank/DDBJ whole genome shotgun (WGS) entry which is preliminary data.</text>
</comment>
<evidence type="ECO:0000256" key="3">
    <source>
        <dbReference type="ARBA" id="ARBA00022679"/>
    </source>
</evidence>
<dbReference type="SMART" id="SM00967">
    <property type="entry name" value="SpoU_sub_bind"/>
    <property type="match status" value="1"/>
</dbReference>
<dbReference type="CDD" id="cd18095">
    <property type="entry name" value="SpoU-like_rRNA-MTase"/>
    <property type="match status" value="1"/>
</dbReference>
<dbReference type="InterPro" id="IPR001537">
    <property type="entry name" value="SpoU_MeTrfase"/>
</dbReference>